<feature type="region of interest" description="Disordered" evidence="1">
    <location>
        <begin position="86"/>
        <end position="112"/>
    </location>
</feature>
<evidence type="ECO:0000313" key="3">
    <source>
        <dbReference type="EMBL" id="ODM97748.1"/>
    </source>
</evidence>
<feature type="chain" id="PRO_5008904710" evidence="2">
    <location>
        <begin position="17"/>
        <end position="514"/>
    </location>
</feature>
<keyword evidence="4" id="KW-1185">Reference proteome</keyword>
<organism evidence="3 4">
    <name type="scientific">Orchesella cincta</name>
    <name type="common">Springtail</name>
    <name type="synonym">Podura cincta</name>
    <dbReference type="NCBI Taxonomy" id="48709"/>
    <lineage>
        <taxon>Eukaryota</taxon>
        <taxon>Metazoa</taxon>
        <taxon>Ecdysozoa</taxon>
        <taxon>Arthropoda</taxon>
        <taxon>Hexapoda</taxon>
        <taxon>Collembola</taxon>
        <taxon>Entomobryomorpha</taxon>
        <taxon>Entomobryoidea</taxon>
        <taxon>Orchesellidae</taxon>
        <taxon>Orchesellinae</taxon>
        <taxon>Orchesella</taxon>
    </lineage>
</organism>
<evidence type="ECO:0000256" key="1">
    <source>
        <dbReference type="SAM" id="MobiDB-lite"/>
    </source>
</evidence>
<feature type="compositionally biased region" description="Low complexity" evidence="1">
    <location>
        <begin position="250"/>
        <end position="288"/>
    </location>
</feature>
<name>A0A1D2MXQ2_ORCCI</name>
<feature type="signal peptide" evidence="2">
    <location>
        <begin position="1"/>
        <end position="16"/>
    </location>
</feature>
<sequence length="514" mass="57123">MKIIAIVAVLANLLQALQVHGEVSTEENITSATGTNETIPEKTQTEVLGVGKEKQSKKSGFSPGIASYLQGLGSQSLANNNLRVVTTTKPPPKPFGNGVGGGNRRRQRPNPERLVTWRTTKPPAELSEVKQAALHYLQLLEQQEDTKHLLQPTPPPKTHAQAVNTITYKPEPPATTNFEYSYEEEDVQTTTTAAPRRRRRRTTTPPSTTTLFLISYLPPHCHLTQQQPCVIPQSQQSGFPPPQQPPVYPPNQQAVYPVQQNGYPPQQQPVGYPPQQQQQQTGYPQPLQPQYQQPVAVTTLSPRQSTASDYYDYLDTLPSTTWKPVAVPGQTYPITSAPGALNPAVVANGVEGLNYQQLLQLQRIKQYQYLINLQRLQQYQQLNIPVESTTEFELYRNPDILINPYIAPTRVTSTTENPDSAIHNLGGIFGSLASGNLAGIVDSTIKLGSTGVFENFNLWAACSIMKRCGGEEEEVVEEETTTIKIPQKNHLKIATRYKACSEHTWQIQIIIYYL</sequence>
<comment type="caution">
    <text evidence="3">The sequence shown here is derived from an EMBL/GenBank/DDBJ whole genome shotgun (WGS) entry which is preliminary data.</text>
</comment>
<gene>
    <name evidence="3" type="ORF">Ocin01_08932</name>
</gene>
<feature type="region of interest" description="Disordered" evidence="1">
    <location>
        <begin position="232"/>
        <end position="288"/>
    </location>
</feature>
<dbReference type="AlphaFoldDB" id="A0A1D2MXQ2"/>
<feature type="compositionally biased region" description="Pro residues" evidence="1">
    <location>
        <begin position="239"/>
        <end position="249"/>
    </location>
</feature>
<evidence type="ECO:0000256" key="2">
    <source>
        <dbReference type="SAM" id="SignalP"/>
    </source>
</evidence>
<proteinExistence type="predicted"/>
<evidence type="ECO:0000313" key="4">
    <source>
        <dbReference type="Proteomes" id="UP000094527"/>
    </source>
</evidence>
<feature type="region of interest" description="Disordered" evidence="1">
    <location>
        <begin position="183"/>
        <end position="210"/>
    </location>
</feature>
<keyword evidence="2" id="KW-0732">Signal</keyword>
<dbReference type="Proteomes" id="UP000094527">
    <property type="component" value="Unassembled WGS sequence"/>
</dbReference>
<dbReference type="EMBL" id="LJIJ01000414">
    <property type="protein sequence ID" value="ODM97748.1"/>
    <property type="molecule type" value="Genomic_DNA"/>
</dbReference>
<reference evidence="3 4" key="1">
    <citation type="journal article" date="2016" name="Genome Biol. Evol.">
        <title>Gene Family Evolution Reflects Adaptation to Soil Environmental Stressors in the Genome of the Collembolan Orchesella cincta.</title>
        <authorList>
            <person name="Faddeeva-Vakhrusheva A."/>
            <person name="Derks M.F."/>
            <person name="Anvar S.Y."/>
            <person name="Agamennone V."/>
            <person name="Suring W."/>
            <person name="Smit S."/>
            <person name="van Straalen N.M."/>
            <person name="Roelofs D."/>
        </authorList>
    </citation>
    <scope>NUCLEOTIDE SEQUENCE [LARGE SCALE GENOMIC DNA]</scope>
    <source>
        <tissue evidence="3">Mixed pool</tissue>
    </source>
</reference>
<accession>A0A1D2MXQ2</accession>
<protein>
    <submittedName>
        <fullName evidence="3">Uncharacterized protein</fullName>
    </submittedName>
</protein>